<reference evidence="1 2" key="1">
    <citation type="submission" date="2018-01" db="EMBL/GenBank/DDBJ databases">
        <title>Genome sequence of the PGP bacterium Paenibacillus illinoisensis E3.</title>
        <authorList>
            <person name="Rolli E."/>
            <person name="Marasco R."/>
            <person name="Bessem C."/>
            <person name="Michoud G."/>
            <person name="Gaiarsa S."/>
            <person name="Borin S."/>
            <person name="Daffonchio D."/>
        </authorList>
    </citation>
    <scope>NUCLEOTIDE SEQUENCE [LARGE SCALE GENOMIC DNA]</scope>
    <source>
        <strain evidence="1 2">E3</strain>
    </source>
</reference>
<accession>A0A2W0CHN4</accession>
<sequence length="137" mass="15823">MFNGCIRRFTGLYHDQNFARGFQGCHELFNGERACEVFAFSFFQKIIGFLRGTVKYRHREASAFNVKGQIFAHYCKSNDTDLLFCHLGPHPLLQLILLKLTLNNTPILTVLRMEVNPVPLLRNEKTPQISEVFIVFS</sequence>
<evidence type="ECO:0000313" key="1">
    <source>
        <dbReference type="EMBL" id="PYY27348.1"/>
    </source>
</evidence>
<name>A0A2W0CHN4_9BACL</name>
<dbReference type="EMBL" id="PRLG01000021">
    <property type="protein sequence ID" value="PYY27348.1"/>
    <property type="molecule type" value="Genomic_DNA"/>
</dbReference>
<gene>
    <name evidence="1" type="ORF">PIL02S_03896</name>
</gene>
<evidence type="ECO:0000313" key="2">
    <source>
        <dbReference type="Proteomes" id="UP000247459"/>
    </source>
</evidence>
<proteinExistence type="predicted"/>
<dbReference type="AlphaFoldDB" id="A0A2W0CHN4"/>
<dbReference type="Proteomes" id="UP000247459">
    <property type="component" value="Unassembled WGS sequence"/>
</dbReference>
<comment type="caution">
    <text evidence="1">The sequence shown here is derived from an EMBL/GenBank/DDBJ whole genome shotgun (WGS) entry which is preliminary data.</text>
</comment>
<protein>
    <submittedName>
        <fullName evidence="1">Uncharacterized protein</fullName>
    </submittedName>
</protein>
<organism evidence="1 2">
    <name type="scientific">Paenibacillus illinoisensis</name>
    <dbReference type="NCBI Taxonomy" id="59845"/>
    <lineage>
        <taxon>Bacteria</taxon>
        <taxon>Bacillati</taxon>
        <taxon>Bacillota</taxon>
        <taxon>Bacilli</taxon>
        <taxon>Bacillales</taxon>
        <taxon>Paenibacillaceae</taxon>
        <taxon>Paenibacillus</taxon>
    </lineage>
</organism>